<proteinExistence type="predicted"/>
<name>A0A543AU91_9ACTN</name>
<gene>
    <name evidence="1" type="ORF">FB566_1675</name>
</gene>
<sequence>MVAFLAGGLLGLTDRRETIAWNDRLVGGRVCAKRYTGECRRQRRHQVRVSLIYTRKP</sequence>
<accession>A0A543AU91</accession>
<dbReference type="Proteomes" id="UP000317043">
    <property type="component" value="Unassembled WGS sequence"/>
</dbReference>
<comment type="caution">
    <text evidence="1">The sequence shown here is derived from an EMBL/GenBank/DDBJ whole genome shotgun (WGS) entry which is preliminary data.</text>
</comment>
<protein>
    <submittedName>
        <fullName evidence="1">Uncharacterized protein</fullName>
    </submittedName>
</protein>
<organism evidence="1 2">
    <name type="scientific">Stackebrandtia endophytica</name>
    <dbReference type="NCBI Taxonomy" id="1496996"/>
    <lineage>
        <taxon>Bacteria</taxon>
        <taxon>Bacillati</taxon>
        <taxon>Actinomycetota</taxon>
        <taxon>Actinomycetes</taxon>
        <taxon>Glycomycetales</taxon>
        <taxon>Glycomycetaceae</taxon>
        <taxon>Stackebrandtia</taxon>
    </lineage>
</organism>
<dbReference type="AlphaFoldDB" id="A0A543AU91"/>
<dbReference type="InParanoid" id="A0A543AU91"/>
<evidence type="ECO:0000313" key="1">
    <source>
        <dbReference type="EMBL" id="TQL76154.1"/>
    </source>
</evidence>
<evidence type="ECO:0000313" key="2">
    <source>
        <dbReference type="Proteomes" id="UP000317043"/>
    </source>
</evidence>
<dbReference type="EMBL" id="VFOW01000001">
    <property type="protein sequence ID" value="TQL76154.1"/>
    <property type="molecule type" value="Genomic_DNA"/>
</dbReference>
<keyword evidence="2" id="KW-1185">Reference proteome</keyword>
<dbReference type="RefSeq" id="WP_170183066.1">
    <property type="nucleotide sequence ID" value="NZ_JBHTGS010000001.1"/>
</dbReference>
<reference evidence="1 2" key="1">
    <citation type="submission" date="2019-06" db="EMBL/GenBank/DDBJ databases">
        <title>Sequencing the genomes of 1000 actinobacteria strains.</title>
        <authorList>
            <person name="Klenk H.-P."/>
        </authorList>
    </citation>
    <scope>NUCLEOTIDE SEQUENCE [LARGE SCALE GENOMIC DNA]</scope>
    <source>
        <strain evidence="1 2">DSM 45928</strain>
    </source>
</reference>